<proteinExistence type="predicted"/>
<dbReference type="VEuPathDB" id="FungiDB:AAP_05442"/>
<gene>
    <name evidence="2" type="ORF">AAP_05442</name>
</gene>
<evidence type="ECO:0000313" key="3">
    <source>
        <dbReference type="Proteomes" id="UP000242877"/>
    </source>
</evidence>
<reference evidence="2 3" key="1">
    <citation type="journal article" date="2016" name="Genome Biol. Evol.">
        <title>Divergent and convergent evolution of fungal pathogenicity.</title>
        <authorList>
            <person name="Shang Y."/>
            <person name="Xiao G."/>
            <person name="Zheng P."/>
            <person name="Cen K."/>
            <person name="Zhan S."/>
            <person name="Wang C."/>
        </authorList>
    </citation>
    <scope>NUCLEOTIDE SEQUENCE [LARGE SCALE GENOMIC DNA]</scope>
    <source>
        <strain evidence="2 3">ARSEF 7405</strain>
    </source>
</reference>
<name>A0A167VMD7_9EURO</name>
<feature type="region of interest" description="Disordered" evidence="1">
    <location>
        <begin position="205"/>
        <end position="230"/>
    </location>
</feature>
<protein>
    <submittedName>
        <fullName evidence="2">Uncharacterized protein</fullName>
    </submittedName>
</protein>
<keyword evidence="3" id="KW-1185">Reference proteome</keyword>
<dbReference type="OrthoDB" id="4203989at2759"/>
<organism evidence="2 3">
    <name type="scientific">Ascosphaera apis ARSEF 7405</name>
    <dbReference type="NCBI Taxonomy" id="392613"/>
    <lineage>
        <taxon>Eukaryota</taxon>
        <taxon>Fungi</taxon>
        <taxon>Dikarya</taxon>
        <taxon>Ascomycota</taxon>
        <taxon>Pezizomycotina</taxon>
        <taxon>Eurotiomycetes</taxon>
        <taxon>Eurotiomycetidae</taxon>
        <taxon>Onygenales</taxon>
        <taxon>Ascosphaeraceae</taxon>
        <taxon>Ascosphaera</taxon>
    </lineage>
</organism>
<accession>A0A167VMD7</accession>
<dbReference type="AlphaFoldDB" id="A0A167VMD7"/>
<evidence type="ECO:0000256" key="1">
    <source>
        <dbReference type="SAM" id="MobiDB-lite"/>
    </source>
</evidence>
<dbReference type="EMBL" id="AZGZ01000031">
    <property type="protein sequence ID" value="KZZ87738.1"/>
    <property type="molecule type" value="Genomic_DNA"/>
</dbReference>
<dbReference type="Proteomes" id="UP000242877">
    <property type="component" value="Unassembled WGS sequence"/>
</dbReference>
<comment type="caution">
    <text evidence="2">The sequence shown here is derived from an EMBL/GenBank/DDBJ whole genome shotgun (WGS) entry which is preliminary data.</text>
</comment>
<evidence type="ECO:0000313" key="2">
    <source>
        <dbReference type="EMBL" id="KZZ87738.1"/>
    </source>
</evidence>
<sequence length="230" mass="25399">MPPSLCTNRSSEQSLRRNAPYLSSLPISSLRMNQAGSYYSHPQVYSPSKLSTTITMNSTGTSDMDWEVSRRSLQKLLSPRIKVTRPKNCGTPSPMMLDMIPSDLDSSSEDVTPIEYEMLPEQGSLYLSQPRKPRLAPLGSPGPVTPLALEPVSERNDYLSTTTAAATSCAEESRNGTTQLTYSLSRDELTSMLKNQMRPILSQKVSQDDSIIGMKTKGNRRRASSMEQAN</sequence>